<organism evidence="4 5">
    <name type="scientific">Macrostomum lignano</name>
    <dbReference type="NCBI Taxonomy" id="282301"/>
    <lineage>
        <taxon>Eukaryota</taxon>
        <taxon>Metazoa</taxon>
        <taxon>Spiralia</taxon>
        <taxon>Lophotrochozoa</taxon>
        <taxon>Platyhelminthes</taxon>
        <taxon>Rhabditophora</taxon>
        <taxon>Macrostomorpha</taxon>
        <taxon>Macrostomida</taxon>
        <taxon>Macrostomidae</taxon>
        <taxon>Macrostomum</taxon>
    </lineage>
</organism>
<comment type="caution">
    <text evidence="4">The sequence shown here is derived from an EMBL/GenBank/DDBJ whole genome shotgun (WGS) entry which is preliminary data.</text>
</comment>
<reference evidence="4 5" key="1">
    <citation type="submission" date="2017-06" db="EMBL/GenBank/DDBJ databases">
        <title>A platform for efficient transgenesis in Macrostomum lignano, a flatworm model organism for stem cell research.</title>
        <authorList>
            <person name="Berezikov E."/>
        </authorList>
    </citation>
    <scope>NUCLEOTIDE SEQUENCE [LARGE SCALE GENOMIC DNA]</scope>
    <source>
        <strain evidence="4">DV1</strain>
        <tissue evidence="4">Whole organism</tissue>
    </source>
</reference>
<dbReference type="CDD" id="cd00590">
    <property type="entry name" value="RRM_SF"/>
    <property type="match status" value="1"/>
</dbReference>
<feature type="region of interest" description="Disordered" evidence="2">
    <location>
        <begin position="303"/>
        <end position="328"/>
    </location>
</feature>
<dbReference type="InterPro" id="IPR000504">
    <property type="entry name" value="RRM_dom"/>
</dbReference>
<dbReference type="SMART" id="SM00360">
    <property type="entry name" value="RRM"/>
    <property type="match status" value="1"/>
</dbReference>
<dbReference type="AlphaFoldDB" id="A0A267F4U1"/>
<keyword evidence="1" id="KW-0694">RNA-binding</keyword>
<accession>A0A267F4U1</accession>
<gene>
    <name evidence="4" type="ORF">BOX15_Mlig018878g2</name>
</gene>
<keyword evidence="5" id="KW-1185">Reference proteome</keyword>
<name>A0A267F4U1_9PLAT</name>
<feature type="domain" description="RRM" evidence="3">
    <location>
        <begin position="16"/>
        <end position="96"/>
    </location>
</feature>
<dbReference type="InterPro" id="IPR050907">
    <property type="entry name" value="SRSF"/>
</dbReference>
<dbReference type="PANTHER" id="PTHR23147">
    <property type="entry name" value="SERINE/ARGININE RICH SPLICING FACTOR"/>
    <property type="match status" value="1"/>
</dbReference>
<protein>
    <recommendedName>
        <fullName evidence="3">RRM domain-containing protein</fullName>
    </recommendedName>
</protein>
<feature type="compositionally biased region" description="Low complexity" evidence="2">
    <location>
        <begin position="303"/>
        <end position="319"/>
    </location>
</feature>
<evidence type="ECO:0000256" key="2">
    <source>
        <dbReference type="SAM" id="MobiDB-lite"/>
    </source>
</evidence>
<dbReference type="Gene3D" id="3.30.70.330">
    <property type="match status" value="1"/>
</dbReference>
<dbReference type="STRING" id="282301.A0A267F4U1"/>
<evidence type="ECO:0000313" key="5">
    <source>
        <dbReference type="Proteomes" id="UP000215902"/>
    </source>
</evidence>
<dbReference type="EMBL" id="NIVC01001371">
    <property type="protein sequence ID" value="PAA68795.1"/>
    <property type="molecule type" value="Genomic_DNA"/>
</dbReference>
<evidence type="ECO:0000256" key="1">
    <source>
        <dbReference type="PROSITE-ProRule" id="PRU00176"/>
    </source>
</evidence>
<sequence>MPNYCQCPPDHSGLWASVYVAGVPYSKSARSRVQNFFSAAGRIMSVRVCAPRKDNFGGTGFAFVDFACAHGAYAAVLRFNGSEFHGCRLSVQLAESGLRNQLQPAPWSLAGGAVNGRQKESSIYLVNARALSRQHLFTEVLKLVKPLGKIGQIKINWNPVRELWNAFVYSPDPSFAERAVSKLKGVRILDSEVEIGAFRQAESRPVKTGRGGGGGAGGKPDAMSQPLCELSEAELLHQRRLAVEAGTGFAADNPLLSDSRASQRLKRVVDRLAELLCLVPFQASRLLLLPDTEPPQLTLMKASKSKTMTTGASATSASTVPKSRDASSAIEETSELEINYRLMCSGEQFARSSDLLAAQCAAEDWQ</sequence>
<dbReference type="PROSITE" id="PS50102">
    <property type="entry name" value="RRM"/>
    <property type="match status" value="1"/>
</dbReference>
<proteinExistence type="predicted"/>
<dbReference type="GO" id="GO:0003723">
    <property type="term" value="F:RNA binding"/>
    <property type="evidence" value="ECO:0007669"/>
    <property type="project" value="UniProtKB-UniRule"/>
</dbReference>
<dbReference type="InterPro" id="IPR035979">
    <property type="entry name" value="RBD_domain_sf"/>
</dbReference>
<dbReference type="SUPFAM" id="SSF54928">
    <property type="entry name" value="RNA-binding domain, RBD"/>
    <property type="match status" value="1"/>
</dbReference>
<dbReference type="Pfam" id="PF00076">
    <property type="entry name" value="RRM_1"/>
    <property type="match status" value="1"/>
</dbReference>
<evidence type="ECO:0000259" key="3">
    <source>
        <dbReference type="PROSITE" id="PS50102"/>
    </source>
</evidence>
<evidence type="ECO:0000313" key="4">
    <source>
        <dbReference type="EMBL" id="PAA68795.1"/>
    </source>
</evidence>
<dbReference type="Proteomes" id="UP000215902">
    <property type="component" value="Unassembled WGS sequence"/>
</dbReference>
<dbReference type="OrthoDB" id="167718at2759"/>
<dbReference type="InterPro" id="IPR012677">
    <property type="entry name" value="Nucleotide-bd_a/b_plait_sf"/>
</dbReference>